<dbReference type="GO" id="GO:0003677">
    <property type="term" value="F:DNA binding"/>
    <property type="evidence" value="ECO:0007669"/>
    <property type="project" value="InterPro"/>
</dbReference>
<organism evidence="2 3">
    <name type="scientific">Koleobacter methoxysyntrophicus</name>
    <dbReference type="NCBI Taxonomy" id="2751313"/>
    <lineage>
        <taxon>Bacteria</taxon>
        <taxon>Bacillati</taxon>
        <taxon>Bacillota</taxon>
        <taxon>Clostridia</taxon>
        <taxon>Koleobacterales</taxon>
        <taxon>Koleobacteraceae</taxon>
        <taxon>Koleobacter</taxon>
    </lineage>
</organism>
<dbReference type="EMBL" id="CP059066">
    <property type="protein sequence ID" value="QSQ07943.1"/>
    <property type="molecule type" value="Genomic_DNA"/>
</dbReference>
<dbReference type="AlphaFoldDB" id="A0A8A0RIA0"/>
<dbReference type="SUPFAM" id="SSF53098">
    <property type="entry name" value="Ribonuclease H-like"/>
    <property type="match status" value="1"/>
</dbReference>
<dbReference type="GO" id="GO:0006313">
    <property type="term" value="P:DNA transposition"/>
    <property type="evidence" value="ECO:0007669"/>
    <property type="project" value="InterPro"/>
</dbReference>
<gene>
    <name evidence="2" type="ORF">H0A61_00262</name>
</gene>
<name>A0A8A0RIA0_9FIRM</name>
<evidence type="ECO:0000313" key="2">
    <source>
        <dbReference type="EMBL" id="QSQ07943.1"/>
    </source>
</evidence>
<proteinExistence type="predicted"/>
<dbReference type="Pfam" id="PF01609">
    <property type="entry name" value="DDE_Tnp_1"/>
    <property type="match status" value="1"/>
</dbReference>
<dbReference type="InterPro" id="IPR012337">
    <property type="entry name" value="RNaseH-like_sf"/>
</dbReference>
<dbReference type="GO" id="GO:0004803">
    <property type="term" value="F:transposase activity"/>
    <property type="evidence" value="ECO:0007669"/>
    <property type="project" value="InterPro"/>
</dbReference>
<dbReference type="PANTHER" id="PTHR34614">
    <property type="match status" value="1"/>
</dbReference>
<dbReference type="KEGG" id="kme:H0A61_00262"/>
<dbReference type="InterPro" id="IPR002559">
    <property type="entry name" value="Transposase_11"/>
</dbReference>
<feature type="domain" description="Transposase IS4-like" evidence="1">
    <location>
        <begin position="196"/>
        <end position="486"/>
    </location>
</feature>
<evidence type="ECO:0000313" key="3">
    <source>
        <dbReference type="Proteomes" id="UP000662904"/>
    </source>
</evidence>
<dbReference type="NCBIfam" id="NF033559">
    <property type="entry name" value="transpos_IS1634"/>
    <property type="match status" value="1"/>
</dbReference>
<dbReference type="Proteomes" id="UP000662904">
    <property type="component" value="Chromosome"/>
</dbReference>
<keyword evidence="3" id="KW-1185">Reference proteome</keyword>
<evidence type="ECO:0000259" key="1">
    <source>
        <dbReference type="Pfam" id="PF01609"/>
    </source>
</evidence>
<protein>
    <recommendedName>
        <fullName evidence="1">Transposase IS4-like domain-containing protein</fullName>
    </recommendedName>
</protein>
<accession>A0A8A0RIA0</accession>
<sequence length="559" mass="65648">MSILVVIDYKAYTWYNILMFIKITQSGKYKYAQLVESYREGKNVKHRVLLNLGRLDEIENNPSFQRLGMRLLELSKAKKVIDLESFSDARIVNWGYLVYKKIWEVFELDKILTRIKEKGKTQFNLSDACFLMVIQHLLQPKSKLATYANQGYYVQLPNVELHHLYRALDIIHIQKEQLEELMFHKNRNLFNMQVDVVFYDVTTFSFESVKADTLRDFGFSKDGKFNEVQVVLGLLVDCEGRPIGYELFPGNTFDGKTLDTALEKLEKRFGIRRVIIVADRGINSKLNLKRIVDRNYSYIFAARIKNMGRKIEEQVFDPEGYIVLNSEQDEKLLYKVIDHINRFKQDGKTCELKEKLIITYSSKRAKKDQKDRERLIQKAKLLLKDQSKITASNKRGGRKYLKNSGKEVWYLDQEAIARDERFDGYYGIQTNEQDIKPQDALEAYHTLWKIEESFRIMKSTLEVRPIFHWTEPRIKGHFLICFLAFLLERTLEFKLKKAGETASPDKIREALNSMNFAEVEIEQKNFFIKTKATDLSSKILRVLRIKPPKNVIPAEEFTL</sequence>
<dbReference type="PANTHER" id="PTHR34614:SF2">
    <property type="entry name" value="TRANSPOSASE IS4-LIKE DOMAIN-CONTAINING PROTEIN"/>
    <property type="match status" value="1"/>
</dbReference>
<reference evidence="2" key="1">
    <citation type="submission" date="2020-07" db="EMBL/GenBank/DDBJ databases">
        <title>Koleobacter methoxysyntrophicus gen. nov., sp. nov., a novel anaerobic bacterium isolated from deep subsurface oil field and proposal of Koleobacterales ord. nov. in the phylum Firmicutes.</title>
        <authorList>
            <person name="Sakamoto S."/>
            <person name="Tamaki H."/>
        </authorList>
    </citation>
    <scope>NUCLEOTIDE SEQUENCE</scope>
    <source>
        <strain evidence="2">NRmbB1</strain>
    </source>
</reference>
<dbReference type="InterPro" id="IPR047654">
    <property type="entry name" value="IS1634_transpos"/>
</dbReference>